<name>A0A4Q2U8F7_9HYPH</name>
<dbReference type="InterPro" id="IPR002636">
    <property type="entry name" value="DUF29"/>
</dbReference>
<comment type="caution">
    <text evidence="1">The sequence shown here is derived from an EMBL/GenBank/DDBJ whole genome shotgun (WGS) entry which is preliminary data.</text>
</comment>
<proteinExistence type="predicted"/>
<accession>A0A4Q2U8F7</accession>
<dbReference type="EMBL" id="QYBB01000005">
    <property type="protein sequence ID" value="RYC32712.1"/>
    <property type="molecule type" value="Genomic_DNA"/>
</dbReference>
<dbReference type="OrthoDB" id="425753at2"/>
<evidence type="ECO:0000313" key="1">
    <source>
        <dbReference type="EMBL" id="RYC32712.1"/>
    </source>
</evidence>
<dbReference type="AlphaFoldDB" id="A0A4Q2U8F7"/>
<dbReference type="RefSeq" id="WP_129224670.1">
    <property type="nucleotide sequence ID" value="NZ_QYBB01000005.1"/>
</dbReference>
<dbReference type="PANTHER" id="PTHR34235:SF1">
    <property type="entry name" value="SLR0416 PROTEIN"/>
    <property type="match status" value="1"/>
</dbReference>
<organism evidence="1 2">
    <name type="scientific">Lichenibacterium minor</name>
    <dbReference type="NCBI Taxonomy" id="2316528"/>
    <lineage>
        <taxon>Bacteria</taxon>
        <taxon>Pseudomonadati</taxon>
        <taxon>Pseudomonadota</taxon>
        <taxon>Alphaproteobacteria</taxon>
        <taxon>Hyphomicrobiales</taxon>
        <taxon>Lichenihabitantaceae</taxon>
        <taxon>Lichenibacterium</taxon>
    </lineage>
</organism>
<dbReference type="Gene3D" id="1.20.1220.20">
    <property type="entry name" value="Uncharcterised protein PF01724"/>
    <property type="match status" value="1"/>
</dbReference>
<protein>
    <submittedName>
        <fullName evidence="1">DUF29 domain-containing protein</fullName>
    </submittedName>
</protein>
<reference evidence="1 2" key="2">
    <citation type="submission" date="2019-02" db="EMBL/GenBank/DDBJ databases">
        <title>'Lichenibacterium ramalinii' gen. nov. sp. nov., 'Lichenibacterium minor' gen. nov. sp. nov.</title>
        <authorList>
            <person name="Pankratov T."/>
        </authorList>
    </citation>
    <scope>NUCLEOTIDE SEQUENCE [LARGE SCALE GENOMIC DNA]</scope>
    <source>
        <strain evidence="1 2">RmlP026</strain>
    </source>
</reference>
<dbReference type="Pfam" id="PF01724">
    <property type="entry name" value="DUF29"/>
    <property type="match status" value="1"/>
</dbReference>
<dbReference type="PANTHER" id="PTHR34235">
    <property type="entry name" value="SLR1203 PROTEIN-RELATED"/>
    <property type="match status" value="1"/>
</dbReference>
<evidence type="ECO:0000313" key="2">
    <source>
        <dbReference type="Proteomes" id="UP000290759"/>
    </source>
</evidence>
<dbReference type="Proteomes" id="UP000290759">
    <property type="component" value="Unassembled WGS sequence"/>
</dbReference>
<reference evidence="1 2" key="1">
    <citation type="submission" date="2018-12" db="EMBL/GenBank/DDBJ databases">
        <authorList>
            <person name="Grouzdev D.S."/>
            <person name="Krutkina M.S."/>
        </authorList>
    </citation>
    <scope>NUCLEOTIDE SEQUENCE [LARGE SCALE GENOMIC DNA]</scope>
    <source>
        <strain evidence="1 2">RmlP026</strain>
    </source>
</reference>
<keyword evidence="2" id="KW-1185">Reference proteome</keyword>
<gene>
    <name evidence="1" type="ORF">D3273_06380</name>
</gene>
<sequence length="163" mass="19087">MDHATFVSTRSRDERAGRPLIRYEDDAHAWAMEQAELIRRGRFHELDIENLADEVEDVARRERRELISRLDLVYQHLLKWDFQEARRSASWARTIREQRTQVGEVLGDNRSLRQQLDELSETAYRQGRVSALNETGLPDEAIPGANPYSWDDAMSRPIAWPEL</sequence>